<evidence type="ECO:0000313" key="3">
    <source>
        <dbReference type="Proteomes" id="UP001595699"/>
    </source>
</evidence>
<dbReference type="Proteomes" id="UP001595699">
    <property type="component" value="Unassembled WGS sequence"/>
</dbReference>
<dbReference type="RefSeq" id="WP_205122165.1">
    <property type="nucleotide sequence ID" value="NZ_JAFBCM010000001.1"/>
</dbReference>
<keyword evidence="2" id="KW-0560">Oxidoreductase</keyword>
<proteinExistence type="predicted"/>
<name>A0ABV7Y3R4_9ACTN</name>
<evidence type="ECO:0000313" key="2">
    <source>
        <dbReference type="EMBL" id="MFC3759442.1"/>
    </source>
</evidence>
<sequence>MTDTTTRAVATRMPERMHADRETIDAILDEALFCHLSYVVDGEPRLIPTMHVRIGDALYLHGSTGSRPLRMAREGLPVCVAVTIADGLVFSKAQFHHSMNYRSVIAHGIARVVTDETLKQEFLSRLVDRIATGRTNDCRPPTRKEYASTTLLELPLTEVAAKIRNGPPSEEPEDENLPYWNGILPLHTVAGEPISLEPKVPIPSYVKSWSPAQAGDGRPDVGRSGARS</sequence>
<dbReference type="PANTHER" id="PTHR34071">
    <property type="entry name" value="5-NITROIMIDAZOLE ANTIBIOTICS RESISTANCE PROTEIN, NIMA-FAMILY-RELATED PROTEIN-RELATED"/>
    <property type="match status" value="1"/>
</dbReference>
<protein>
    <submittedName>
        <fullName evidence="2">Pyridoxamine 5'-phosphate oxidase family protein</fullName>
        <ecNumber evidence="2">1.-.-.-</ecNumber>
    </submittedName>
</protein>
<dbReference type="EC" id="1.-.-.-" evidence="2"/>
<reference evidence="3" key="1">
    <citation type="journal article" date="2019" name="Int. J. Syst. Evol. Microbiol.">
        <title>The Global Catalogue of Microorganisms (GCM) 10K type strain sequencing project: providing services to taxonomists for standard genome sequencing and annotation.</title>
        <authorList>
            <consortium name="The Broad Institute Genomics Platform"/>
            <consortium name="The Broad Institute Genome Sequencing Center for Infectious Disease"/>
            <person name="Wu L."/>
            <person name="Ma J."/>
        </authorList>
    </citation>
    <scope>NUCLEOTIDE SEQUENCE [LARGE SCALE GENOMIC DNA]</scope>
    <source>
        <strain evidence="3">CGMCC 4.7241</strain>
    </source>
</reference>
<gene>
    <name evidence="2" type="ORF">ACFOUW_01200</name>
</gene>
<dbReference type="PANTHER" id="PTHR34071:SF2">
    <property type="entry name" value="FLAVIN-NUCLEOTIDE-BINDING PROTEIN"/>
    <property type="match status" value="1"/>
</dbReference>
<dbReference type="InterPro" id="IPR024747">
    <property type="entry name" value="Pyridox_Oxase-rel"/>
</dbReference>
<dbReference type="SUPFAM" id="SSF50475">
    <property type="entry name" value="FMN-binding split barrel"/>
    <property type="match status" value="1"/>
</dbReference>
<organism evidence="2 3">
    <name type="scientific">Tenggerimyces flavus</name>
    <dbReference type="NCBI Taxonomy" id="1708749"/>
    <lineage>
        <taxon>Bacteria</taxon>
        <taxon>Bacillati</taxon>
        <taxon>Actinomycetota</taxon>
        <taxon>Actinomycetes</taxon>
        <taxon>Propionibacteriales</taxon>
        <taxon>Nocardioidaceae</taxon>
        <taxon>Tenggerimyces</taxon>
    </lineage>
</organism>
<dbReference type="Pfam" id="PF12900">
    <property type="entry name" value="Pyridox_ox_2"/>
    <property type="match status" value="1"/>
</dbReference>
<dbReference type="GO" id="GO:0016491">
    <property type="term" value="F:oxidoreductase activity"/>
    <property type="evidence" value="ECO:0007669"/>
    <property type="project" value="UniProtKB-KW"/>
</dbReference>
<keyword evidence="3" id="KW-1185">Reference proteome</keyword>
<dbReference type="Gene3D" id="2.30.110.10">
    <property type="entry name" value="Electron Transport, Fmn-binding Protein, Chain A"/>
    <property type="match status" value="1"/>
</dbReference>
<dbReference type="EMBL" id="JBHRZH010000001">
    <property type="protein sequence ID" value="MFC3759442.1"/>
    <property type="molecule type" value="Genomic_DNA"/>
</dbReference>
<dbReference type="InterPro" id="IPR012349">
    <property type="entry name" value="Split_barrel_FMN-bd"/>
</dbReference>
<accession>A0ABV7Y3R4</accession>
<feature type="region of interest" description="Disordered" evidence="1">
    <location>
        <begin position="205"/>
        <end position="228"/>
    </location>
</feature>
<evidence type="ECO:0000256" key="1">
    <source>
        <dbReference type="SAM" id="MobiDB-lite"/>
    </source>
</evidence>
<comment type="caution">
    <text evidence="2">The sequence shown here is derived from an EMBL/GenBank/DDBJ whole genome shotgun (WGS) entry which is preliminary data.</text>
</comment>